<dbReference type="SUPFAM" id="SSF51556">
    <property type="entry name" value="Metallo-dependent hydrolases"/>
    <property type="match status" value="1"/>
</dbReference>
<dbReference type="EMBL" id="QWEY01000001">
    <property type="protein sequence ID" value="RGP38648.1"/>
    <property type="molecule type" value="Genomic_DNA"/>
</dbReference>
<comment type="caution">
    <text evidence="3">The sequence shown here is derived from an EMBL/GenBank/DDBJ whole genome shotgun (WGS) entry which is preliminary data.</text>
</comment>
<keyword evidence="4" id="KW-1185">Reference proteome</keyword>
<dbReference type="Proteomes" id="UP000284547">
    <property type="component" value="Unassembled WGS sequence"/>
</dbReference>
<comment type="similarity">
    <text evidence="1">Belongs to the metallo-dependent hydrolases superfamily.</text>
</comment>
<evidence type="ECO:0000256" key="1">
    <source>
        <dbReference type="ARBA" id="ARBA00038310"/>
    </source>
</evidence>
<dbReference type="OrthoDB" id="9787654at2"/>
<dbReference type="Gene3D" id="3.20.20.140">
    <property type="entry name" value="Metal-dependent hydrolases"/>
    <property type="match status" value="1"/>
</dbReference>
<dbReference type="Pfam" id="PF04909">
    <property type="entry name" value="Amidohydro_2"/>
    <property type="match status" value="1"/>
</dbReference>
<evidence type="ECO:0000313" key="4">
    <source>
        <dbReference type="Proteomes" id="UP000284547"/>
    </source>
</evidence>
<dbReference type="PANTHER" id="PTHR43569:SF2">
    <property type="entry name" value="AMIDOHYDROLASE-RELATED DOMAIN-CONTAINING PROTEIN"/>
    <property type="match status" value="1"/>
</dbReference>
<protein>
    <submittedName>
        <fullName evidence="3">Amidohydrolase</fullName>
    </submittedName>
</protein>
<reference evidence="3 4" key="1">
    <citation type="submission" date="2018-08" db="EMBL/GenBank/DDBJ databases">
        <title>Flavobacterium tibetense sp. nov., isolated from a wetland YonghuCo on Tibetan Plateau.</title>
        <authorList>
            <person name="Phurbu D."/>
            <person name="Lu H."/>
            <person name="Xing P."/>
        </authorList>
    </citation>
    <scope>NUCLEOTIDE SEQUENCE [LARGE SCALE GENOMIC DNA]</scope>
    <source>
        <strain evidence="3 4">DJC</strain>
    </source>
</reference>
<gene>
    <name evidence="3" type="ORF">D1012_00495</name>
</gene>
<organism evidence="3 4">
    <name type="scientific">Pseudotabrizicola alkalilacus</name>
    <dbReference type="NCBI Taxonomy" id="2305252"/>
    <lineage>
        <taxon>Bacteria</taxon>
        <taxon>Pseudomonadati</taxon>
        <taxon>Pseudomonadota</taxon>
        <taxon>Alphaproteobacteria</taxon>
        <taxon>Rhodobacterales</taxon>
        <taxon>Paracoccaceae</taxon>
        <taxon>Pseudotabrizicola</taxon>
    </lineage>
</organism>
<dbReference type="InterPro" id="IPR052350">
    <property type="entry name" value="Metallo-dep_Lactonases"/>
</dbReference>
<name>A0A411Z6E6_9RHOB</name>
<feature type="domain" description="Amidohydrolase-related" evidence="2">
    <location>
        <begin position="4"/>
        <end position="283"/>
    </location>
</feature>
<evidence type="ECO:0000313" key="3">
    <source>
        <dbReference type="EMBL" id="RGP38648.1"/>
    </source>
</evidence>
<sequence>MDLIDTHQHLILRDQLGYGWTHALPALANRDFSPADYAALTAGKGVIGSLFMETGVDDADYKTEARIIAGLVGPAPAGAGGVLGQIASCRPEDDAGFDAWLDECETLHVKGFRRILHVVEDGLSQSTIFRANLRKIGQRGLTFDLCVLARQHDLAEDLIKTHDDQIFVLDHCGNPDIAAGAFAPWAASLRRLADFPNLYAKLSGITANCAPGTVSAALLRPYVAHMIDCFGPDRILWGGDWPVVNIHSTLPDWIDLTRDLLGDLSPDEQHAIGMETARQVYRL</sequence>
<dbReference type="AlphaFoldDB" id="A0A411Z6E6"/>
<dbReference type="InterPro" id="IPR032466">
    <property type="entry name" value="Metal_Hydrolase"/>
</dbReference>
<keyword evidence="3" id="KW-0378">Hydrolase</keyword>
<dbReference type="InterPro" id="IPR006680">
    <property type="entry name" value="Amidohydro-rel"/>
</dbReference>
<evidence type="ECO:0000259" key="2">
    <source>
        <dbReference type="Pfam" id="PF04909"/>
    </source>
</evidence>
<proteinExistence type="inferred from homology"/>
<dbReference type="PANTHER" id="PTHR43569">
    <property type="entry name" value="AMIDOHYDROLASE"/>
    <property type="match status" value="1"/>
</dbReference>
<dbReference type="GO" id="GO:0016787">
    <property type="term" value="F:hydrolase activity"/>
    <property type="evidence" value="ECO:0007669"/>
    <property type="project" value="UniProtKB-KW"/>
</dbReference>
<accession>A0A411Z6E6</accession>
<dbReference type="RefSeq" id="WP_118149393.1">
    <property type="nucleotide sequence ID" value="NZ_QWEY01000001.1"/>
</dbReference>